<dbReference type="OrthoDB" id="5086884at2759"/>
<dbReference type="EMBL" id="ML179110">
    <property type="protein sequence ID" value="THV00004.1"/>
    <property type="molecule type" value="Genomic_DNA"/>
</dbReference>
<keyword evidence="10" id="KW-1185">Reference proteome</keyword>
<feature type="transmembrane region" description="Helical" evidence="7">
    <location>
        <begin position="59"/>
        <end position="78"/>
    </location>
</feature>
<feature type="transmembrane region" description="Helical" evidence="7">
    <location>
        <begin position="310"/>
        <end position="328"/>
    </location>
</feature>
<dbReference type="SUPFAM" id="SSF103473">
    <property type="entry name" value="MFS general substrate transporter"/>
    <property type="match status" value="2"/>
</dbReference>
<dbReference type="PANTHER" id="PTHR42718">
    <property type="entry name" value="MAJOR FACILITATOR SUPERFAMILY MULTIDRUG TRANSPORTER MFSC"/>
    <property type="match status" value="1"/>
</dbReference>
<keyword evidence="2" id="KW-0813">Transport</keyword>
<sequence>MIINVSNTTLVSISLPVIARDLNIGQVELQWLLSGFALSSGCLLLICGRIADLYGQKKVFILGSLWLIVFSLGCGFAQNSITLDVLRGLQGVGCAATIPASLGILARAFPPGRARAIAFATFAAGAPIGGVFGNVFGALMTELTSRSWRSAFYLNCGIVLLSVIGAVAFFDRDEPLIDIDRRVDWIGAFLVTAGLVLIVFVLAQGEIAPRKWATSYIIALLVVGVLLLLSFVFWQYHLERIQNETPPSNCLPSPPPLMCLSMWTRAQGRTAVVMIIALLNWAAFTGWLYWVVLYYQDFLGLSPLDTAVRLLPMFVTGIILNTIFAIVVGRVSIVVLFTLGTCLTGCAPLLFALIDPKAPYWTFGFPSAILSVMGADFVFASGTLFVAKFSIGNEQSVAGAVFQTMAQIGTSIGVTVSTVVFNRVLVKKEQDAGISFSSETPLSDVARSIQLDAYRASQWTNFTFGMIAAALSLIFLRKVGIIGRSDEPSKNDQEKNTLAVTIHRSEEQKE</sequence>
<dbReference type="GO" id="GO:0016020">
    <property type="term" value="C:membrane"/>
    <property type="evidence" value="ECO:0007669"/>
    <property type="project" value="UniProtKB-SubCell"/>
</dbReference>
<feature type="transmembrane region" description="Helical" evidence="7">
    <location>
        <begin position="271"/>
        <end position="290"/>
    </location>
</feature>
<feature type="transmembrane region" description="Helical" evidence="7">
    <location>
        <begin position="215"/>
        <end position="234"/>
    </location>
</feature>
<dbReference type="PROSITE" id="PS50850">
    <property type="entry name" value="MFS"/>
    <property type="match status" value="1"/>
</dbReference>
<feature type="transmembrane region" description="Helical" evidence="7">
    <location>
        <begin position="360"/>
        <end position="385"/>
    </location>
</feature>
<feature type="region of interest" description="Disordered" evidence="6">
    <location>
        <begin position="486"/>
        <end position="510"/>
    </location>
</feature>
<proteinExistence type="predicted"/>
<feature type="transmembrane region" description="Helical" evidence="7">
    <location>
        <begin position="29"/>
        <end position="47"/>
    </location>
</feature>
<evidence type="ECO:0000256" key="4">
    <source>
        <dbReference type="ARBA" id="ARBA00022989"/>
    </source>
</evidence>
<dbReference type="AlphaFoldDB" id="A0A4S8MDB1"/>
<protein>
    <submittedName>
        <fullName evidence="9">MFS general substrate transporter</fullName>
    </submittedName>
</protein>
<keyword evidence="3 7" id="KW-0812">Transmembrane</keyword>
<feature type="transmembrane region" description="Helical" evidence="7">
    <location>
        <begin position="116"/>
        <end position="140"/>
    </location>
</feature>
<dbReference type="Proteomes" id="UP000297245">
    <property type="component" value="Unassembled WGS sequence"/>
</dbReference>
<comment type="subcellular location">
    <subcellularLocation>
        <location evidence="1">Membrane</location>
        <topology evidence="1">Multi-pass membrane protein</topology>
    </subcellularLocation>
</comment>
<evidence type="ECO:0000256" key="6">
    <source>
        <dbReference type="SAM" id="MobiDB-lite"/>
    </source>
</evidence>
<dbReference type="InterPro" id="IPR011701">
    <property type="entry name" value="MFS"/>
</dbReference>
<dbReference type="PANTHER" id="PTHR42718:SF9">
    <property type="entry name" value="MAJOR FACILITATOR SUPERFAMILY MULTIDRUG TRANSPORTER MFSC"/>
    <property type="match status" value="1"/>
</dbReference>
<evidence type="ECO:0000256" key="2">
    <source>
        <dbReference type="ARBA" id="ARBA00022448"/>
    </source>
</evidence>
<dbReference type="InterPro" id="IPR020846">
    <property type="entry name" value="MFS_dom"/>
</dbReference>
<evidence type="ECO:0000256" key="7">
    <source>
        <dbReference type="SAM" id="Phobius"/>
    </source>
</evidence>
<feature type="transmembrane region" description="Helical" evidence="7">
    <location>
        <begin position="459"/>
        <end position="476"/>
    </location>
</feature>
<reference evidence="9 10" key="1">
    <citation type="journal article" date="2019" name="Nat. Ecol. Evol.">
        <title>Megaphylogeny resolves global patterns of mushroom evolution.</title>
        <authorList>
            <person name="Varga T."/>
            <person name="Krizsan K."/>
            <person name="Foldi C."/>
            <person name="Dima B."/>
            <person name="Sanchez-Garcia M."/>
            <person name="Sanchez-Ramirez S."/>
            <person name="Szollosi G.J."/>
            <person name="Szarkandi J.G."/>
            <person name="Papp V."/>
            <person name="Albert L."/>
            <person name="Andreopoulos W."/>
            <person name="Angelini C."/>
            <person name="Antonin V."/>
            <person name="Barry K.W."/>
            <person name="Bougher N.L."/>
            <person name="Buchanan P."/>
            <person name="Buyck B."/>
            <person name="Bense V."/>
            <person name="Catcheside P."/>
            <person name="Chovatia M."/>
            <person name="Cooper J."/>
            <person name="Damon W."/>
            <person name="Desjardin D."/>
            <person name="Finy P."/>
            <person name="Geml J."/>
            <person name="Haridas S."/>
            <person name="Hughes K."/>
            <person name="Justo A."/>
            <person name="Karasinski D."/>
            <person name="Kautmanova I."/>
            <person name="Kiss B."/>
            <person name="Kocsube S."/>
            <person name="Kotiranta H."/>
            <person name="LaButti K.M."/>
            <person name="Lechner B.E."/>
            <person name="Liimatainen K."/>
            <person name="Lipzen A."/>
            <person name="Lukacs Z."/>
            <person name="Mihaltcheva S."/>
            <person name="Morgado L.N."/>
            <person name="Niskanen T."/>
            <person name="Noordeloos M.E."/>
            <person name="Ohm R.A."/>
            <person name="Ortiz-Santana B."/>
            <person name="Ovrebo C."/>
            <person name="Racz N."/>
            <person name="Riley R."/>
            <person name="Savchenko A."/>
            <person name="Shiryaev A."/>
            <person name="Soop K."/>
            <person name="Spirin V."/>
            <person name="Szebenyi C."/>
            <person name="Tomsovsky M."/>
            <person name="Tulloss R.E."/>
            <person name="Uehling J."/>
            <person name="Grigoriev I.V."/>
            <person name="Vagvolgyi C."/>
            <person name="Papp T."/>
            <person name="Martin F.M."/>
            <person name="Miettinen O."/>
            <person name="Hibbett D.S."/>
            <person name="Nagy L.G."/>
        </authorList>
    </citation>
    <scope>NUCLEOTIDE SEQUENCE [LARGE SCALE GENOMIC DNA]</scope>
    <source>
        <strain evidence="9 10">CBS 962.96</strain>
    </source>
</reference>
<feature type="transmembrane region" description="Helical" evidence="7">
    <location>
        <begin position="90"/>
        <end position="109"/>
    </location>
</feature>
<name>A0A4S8MDB1_DENBC</name>
<evidence type="ECO:0000256" key="1">
    <source>
        <dbReference type="ARBA" id="ARBA00004141"/>
    </source>
</evidence>
<feature type="transmembrane region" description="Helical" evidence="7">
    <location>
        <begin position="333"/>
        <end position="354"/>
    </location>
</feature>
<keyword evidence="4 7" id="KW-1133">Transmembrane helix</keyword>
<dbReference type="InterPro" id="IPR036259">
    <property type="entry name" value="MFS_trans_sf"/>
</dbReference>
<dbReference type="Gene3D" id="1.20.1250.20">
    <property type="entry name" value="MFS general substrate transporter like domains"/>
    <property type="match status" value="2"/>
</dbReference>
<accession>A0A4S8MDB1</accession>
<dbReference type="Pfam" id="PF07690">
    <property type="entry name" value="MFS_1"/>
    <property type="match status" value="2"/>
</dbReference>
<evidence type="ECO:0000256" key="3">
    <source>
        <dbReference type="ARBA" id="ARBA00022692"/>
    </source>
</evidence>
<keyword evidence="5 7" id="KW-0472">Membrane</keyword>
<evidence type="ECO:0000256" key="5">
    <source>
        <dbReference type="ARBA" id="ARBA00023136"/>
    </source>
</evidence>
<organism evidence="9 10">
    <name type="scientific">Dendrothele bispora (strain CBS 962.96)</name>
    <dbReference type="NCBI Taxonomy" id="1314807"/>
    <lineage>
        <taxon>Eukaryota</taxon>
        <taxon>Fungi</taxon>
        <taxon>Dikarya</taxon>
        <taxon>Basidiomycota</taxon>
        <taxon>Agaricomycotina</taxon>
        <taxon>Agaricomycetes</taxon>
        <taxon>Agaricomycetidae</taxon>
        <taxon>Agaricales</taxon>
        <taxon>Agaricales incertae sedis</taxon>
        <taxon>Dendrothele</taxon>
    </lineage>
</organism>
<feature type="compositionally biased region" description="Basic and acidic residues" evidence="6">
    <location>
        <begin position="486"/>
        <end position="495"/>
    </location>
</feature>
<feature type="transmembrane region" description="Helical" evidence="7">
    <location>
        <begin position="397"/>
        <end position="421"/>
    </location>
</feature>
<dbReference type="GO" id="GO:0022857">
    <property type="term" value="F:transmembrane transporter activity"/>
    <property type="evidence" value="ECO:0007669"/>
    <property type="project" value="InterPro"/>
</dbReference>
<evidence type="ECO:0000259" key="8">
    <source>
        <dbReference type="PROSITE" id="PS50850"/>
    </source>
</evidence>
<evidence type="ECO:0000313" key="10">
    <source>
        <dbReference type="Proteomes" id="UP000297245"/>
    </source>
</evidence>
<gene>
    <name evidence="9" type="ORF">K435DRAFT_935961</name>
</gene>
<feature type="transmembrane region" description="Helical" evidence="7">
    <location>
        <begin position="183"/>
        <end position="203"/>
    </location>
</feature>
<feature type="transmembrane region" description="Helical" evidence="7">
    <location>
        <begin position="152"/>
        <end position="171"/>
    </location>
</feature>
<feature type="domain" description="Major facilitator superfamily (MFS) profile" evidence="8">
    <location>
        <begin position="1"/>
        <end position="486"/>
    </location>
</feature>
<evidence type="ECO:0000313" key="9">
    <source>
        <dbReference type="EMBL" id="THV00004.1"/>
    </source>
</evidence>